<gene>
    <name evidence="2" type="ORF">C9994_03900</name>
</gene>
<organism evidence="2 3">
    <name type="scientific">Marivirga lumbricoides</name>
    <dbReference type="NCBI Taxonomy" id="1046115"/>
    <lineage>
        <taxon>Bacteria</taxon>
        <taxon>Pseudomonadati</taxon>
        <taxon>Bacteroidota</taxon>
        <taxon>Cytophagia</taxon>
        <taxon>Cytophagales</taxon>
        <taxon>Marivirgaceae</taxon>
        <taxon>Marivirga</taxon>
    </lineage>
</organism>
<proteinExistence type="predicted"/>
<dbReference type="EMBL" id="PYVU01000021">
    <property type="protein sequence ID" value="PTB97202.1"/>
    <property type="molecule type" value="Genomic_DNA"/>
</dbReference>
<protein>
    <submittedName>
        <fullName evidence="2">Uncharacterized protein</fullName>
    </submittedName>
</protein>
<name>A0A2T4DTR5_9BACT</name>
<comment type="caution">
    <text evidence="2">The sequence shown here is derived from an EMBL/GenBank/DDBJ whole genome shotgun (WGS) entry which is preliminary data.</text>
</comment>
<reference evidence="2 3" key="1">
    <citation type="submission" date="2018-03" db="EMBL/GenBank/DDBJ databases">
        <title>Cross-interface Injection: A General Nanoliter Liquid Handling Method Applied to Single Cells Genome Amplification Automated Nanoliter Liquid Handling Applied to Single Cell Multiple Displacement Amplification.</title>
        <authorList>
            <person name="Yun J."/>
            <person name="Xu P."/>
            <person name="Xu J."/>
            <person name="Dai X."/>
            <person name="Wang Y."/>
            <person name="Zheng X."/>
            <person name="Cao C."/>
            <person name="Yi Q."/>
            <person name="Zhu Y."/>
            <person name="Wang L."/>
            <person name="Dong Z."/>
            <person name="Huang Y."/>
            <person name="Huang L."/>
            <person name="Du W."/>
        </authorList>
    </citation>
    <scope>NUCLEOTIDE SEQUENCE [LARGE SCALE GENOMIC DNA]</scope>
    <source>
        <strain evidence="2 3">Z-D1-2</strain>
    </source>
</reference>
<dbReference type="AlphaFoldDB" id="A0A2T4DTR5"/>
<dbReference type="Proteomes" id="UP000240608">
    <property type="component" value="Unassembled WGS sequence"/>
</dbReference>
<accession>A0A2T4DTR5</accession>
<sequence>MKGTTANKHSHKTHKNTSSSSIGWCSFHLKSVVQNLLPTSRYFSLLFCELLGLTEGNKYVHSLIQ</sequence>
<evidence type="ECO:0000256" key="1">
    <source>
        <dbReference type="SAM" id="MobiDB-lite"/>
    </source>
</evidence>
<feature type="region of interest" description="Disordered" evidence="1">
    <location>
        <begin position="1"/>
        <end position="21"/>
    </location>
</feature>
<evidence type="ECO:0000313" key="3">
    <source>
        <dbReference type="Proteomes" id="UP000240608"/>
    </source>
</evidence>
<evidence type="ECO:0000313" key="2">
    <source>
        <dbReference type="EMBL" id="PTB97202.1"/>
    </source>
</evidence>